<dbReference type="AlphaFoldDB" id="A0AAU9JU91"/>
<dbReference type="Proteomes" id="UP001162131">
    <property type="component" value="Unassembled WGS sequence"/>
</dbReference>
<proteinExistence type="predicted"/>
<accession>A0AAU9JU91</accession>
<keyword evidence="2" id="KW-1185">Reference proteome</keyword>
<evidence type="ECO:0008006" key="3">
    <source>
        <dbReference type="Google" id="ProtNLM"/>
    </source>
</evidence>
<dbReference type="EMBL" id="CAJZBQ010000044">
    <property type="protein sequence ID" value="CAG9328008.1"/>
    <property type="molecule type" value="Genomic_DNA"/>
</dbReference>
<evidence type="ECO:0000313" key="1">
    <source>
        <dbReference type="EMBL" id="CAG9328008.1"/>
    </source>
</evidence>
<dbReference type="InterPro" id="IPR046341">
    <property type="entry name" value="SET_dom_sf"/>
</dbReference>
<gene>
    <name evidence="1" type="ORF">BSTOLATCC_MIC44627</name>
</gene>
<protein>
    <recommendedName>
        <fullName evidence="3">Pre-SET domain-containing protein</fullName>
    </recommendedName>
</protein>
<reference evidence="1" key="1">
    <citation type="submission" date="2021-09" db="EMBL/GenBank/DDBJ databases">
        <authorList>
            <consortium name="AG Swart"/>
            <person name="Singh M."/>
            <person name="Singh A."/>
            <person name="Seah K."/>
            <person name="Emmerich C."/>
        </authorList>
    </citation>
    <scope>NUCLEOTIDE SEQUENCE</scope>
    <source>
        <strain evidence="1">ATCC30299</strain>
    </source>
</reference>
<evidence type="ECO:0000313" key="2">
    <source>
        <dbReference type="Proteomes" id="UP001162131"/>
    </source>
</evidence>
<dbReference type="Gene3D" id="2.170.270.10">
    <property type="entry name" value="SET domain"/>
    <property type="match status" value="1"/>
</dbReference>
<sequence length="387" mass="44596">MSDTAAPSFSKNLQNTLIADKTRYSTQISRNINPGEILSKYEGWVQYFHFSQKHSELIDLVKCLSLLTGLKSDYIFTYFGAALQNVESAWIPSEITAKLPNNTFITYIPKEETKANNTSLDRFKKPDKEAWKWAEEEWTEVLEIPPRFASKFKKLELINKNGNKAVIEYISNRILEPWNYIDKTDISKFNGEPAYFIPCNCRESHQNCSNSAHCSCSRSLVQTFRIQRCLTVKGPKKHFLPHKLSEDFRIIECSDQCNCNKDLCRMSLFSNATALGPEKFYVNETAQGQWELKCKIKLKRGQFLFELAGILRESQPEKNFLKLSDAHYLDFEATNISRFLVYGDKPNVIGIKIFSHVSEKWICRVGIFATRNIKFGEVLISSRSVLI</sequence>
<comment type="caution">
    <text evidence="1">The sequence shown here is derived from an EMBL/GenBank/DDBJ whole genome shotgun (WGS) entry which is preliminary data.</text>
</comment>
<dbReference type="SUPFAM" id="SSF82199">
    <property type="entry name" value="SET domain"/>
    <property type="match status" value="1"/>
</dbReference>
<name>A0AAU9JU91_9CILI</name>
<organism evidence="1 2">
    <name type="scientific">Blepharisma stoltei</name>
    <dbReference type="NCBI Taxonomy" id="1481888"/>
    <lineage>
        <taxon>Eukaryota</taxon>
        <taxon>Sar</taxon>
        <taxon>Alveolata</taxon>
        <taxon>Ciliophora</taxon>
        <taxon>Postciliodesmatophora</taxon>
        <taxon>Heterotrichea</taxon>
        <taxon>Heterotrichida</taxon>
        <taxon>Blepharismidae</taxon>
        <taxon>Blepharisma</taxon>
    </lineage>
</organism>